<dbReference type="AlphaFoldDB" id="A0A0L0T9K3"/>
<proteinExistence type="predicted"/>
<dbReference type="InterPro" id="IPR036872">
    <property type="entry name" value="CH_dom_sf"/>
</dbReference>
<dbReference type="PROSITE" id="PS50021">
    <property type="entry name" value="CH"/>
    <property type="match status" value="1"/>
</dbReference>
<protein>
    <recommendedName>
        <fullName evidence="2">Calponin-homology (CH) domain-containing protein</fullName>
    </recommendedName>
</protein>
<dbReference type="Gene3D" id="1.10.418.10">
    <property type="entry name" value="Calponin-like domain"/>
    <property type="match status" value="1"/>
</dbReference>
<dbReference type="Proteomes" id="UP000054350">
    <property type="component" value="Unassembled WGS sequence"/>
</dbReference>
<dbReference type="SMART" id="SM00033">
    <property type="entry name" value="CH"/>
    <property type="match status" value="1"/>
</dbReference>
<dbReference type="InterPro" id="IPR050606">
    <property type="entry name" value="Calponin-like"/>
</dbReference>
<evidence type="ECO:0000313" key="3">
    <source>
        <dbReference type="EMBL" id="KNE71432.1"/>
    </source>
</evidence>
<dbReference type="GO" id="GO:0051015">
    <property type="term" value="F:actin filament binding"/>
    <property type="evidence" value="ECO:0007669"/>
    <property type="project" value="TreeGrafter"/>
</dbReference>
<dbReference type="VEuPathDB" id="FungiDB:AMAG_15666"/>
<dbReference type="GO" id="GO:0015629">
    <property type="term" value="C:actin cytoskeleton"/>
    <property type="evidence" value="ECO:0007669"/>
    <property type="project" value="TreeGrafter"/>
</dbReference>
<evidence type="ECO:0000256" key="1">
    <source>
        <dbReference type="SAM" id="MobiDB-lite"/>
    </source>
</evidence>
<dbReference type="PRINTS" id="PR00888">
    <property type="entry name" value="SM22CALPONIN"/>
</dbReference>
<gene>
    <name evidence="3" type="ORF">AMAG_15666</name>
</gene>
<feature type="domain" description="Calponin-homology (CH)" evidence="2">
    <location>
        <begin position="23"/>
        <end position="128"/>
    </location>
</feature>
<evidence type="ECO:0000259" key="2">
    <source>
        <dbReference type="PROSITE" id="PS50021"/>
    </source>
</evidence>
<dbReference type="eggNOG" id="KOG2046">
    <property type="taxonomic scope" value="Eukaryota"/>
</dbReference>
<dbReference type="PANTHER" id="PTHR47385">
    <property type="entry name" value="CALPONIN"/>
    <property type="match status" value="1"/>
</dbReference>
<name>A0A0L0T9K3_ALLM3</name>
<sequence length="288" mass="30409">MSDVPVYGIDREIKEKLEGKLTANQVVEVQQWIEAVLGRALPDGGLTQANLKDGSILVELLNKATGSNVKANKSALAFKQMENIHQFLVGAEGLGCPKFELFQTIDLFEDKNFPQVVQALYSFARHAHKAGHAVPVLGPKLHDSRAVQFTEEQLNAGRNMPTLQSGALTANTGPSALMSVGMPRQITDTRIGHAADVVTLQSGGLVVSSGPSALMSVGMPRQITDARIGQSVAADVVTLLSGGLVVNNPSGSSPLMSVGMPRQIVDSRLAKSGSPDVPAQLTSGHMTK</sequence>
<dbReference type="InterPro" id="IPR001715">
    <property type="entry name" value="CH_dom"/>
</dbReference>
<dbReference type="EMBL" id="GG745372">
    <property type="protein sequence ID" value="KNE71432.1"/>
    <property type="molecule type" value="Genomic_DNA"/>
</dbReference>
<dbReference type="GO" id="GO:0007015">
    <property type="term" value="P:actin filament organization"/>
    <property type="evidence" value="ECO:0007669"/>
    <property type="project" value="TreeGrafter"/>
</dbReference>
<dbReference type="PANTHER" id="PTHR47385:SF14">
    <property type="entry name" value="TRANSGELIN"/>
    <property type="match status" value="1"/>
</dbReference>
<reference evidence="4" key="2">
    <citation type="submission" date="2009-11" db="EMBL/GenBank/DDBJ databases">
        <title>The Genome Sequence of Allomyces macrogynus strain ATCC 38327.</title>
        <authorList>
            <consortium name="The Broad Institute Genome Sequencing Platform"/>
            <person name="Russ C."/>
            <person name="Cuomo C."/>
            <person name="Shea T."/>
            <person name="Young S.K."/>
            <person name="Zeng Q."/>
            <person name="Koehrsen M."/>
            <person name="Haas B."/>
            <person name="Borodovsky M."/>
            <person name="Guigo R."/>
            <person name="Alvarado L."/>
            <person name="Berlin A."/>
            <person name="Borenstein D."/>
            <person name="Chen Z."/>
            <person name="Engels R."/>
            <person name="Freedman E."/>
            <person name="Gellesch M."/>
            <person name="Goldberg J."/>
            <person name="Griggs A."/>
            <person name="Gujja S."/>
            <person name="Heiman D."/>
            <person name="Hepburn T."/>
            <person name="Howarth C."/>
            <person name="Jen D."/>
            <person name="Larson L."/>
            <person name="Lewis B."/>
            <person name="Mehta T."/>
            <person name="Park D."/>
            <person name="Pearson M."/>
            <person name="Roberts A."/>
            <person name="Saif S."/>
            <person name="Shenoy N."/>
            <person name="Sisk P."/>
            <person name="Stolte C."/>
            <person name="Sykes S."/>
            <person name="Walk T."/>
            <person name="White J."/>
            <person name="Yandava C."/>
            <person name="Burger G."/>
            <person name="Gray M.W."/>
            <person name="Holland P.W.H."/>
            <person name="King N."/>
            <person name="Lang F.B.F."/>
            <person name="Roger A.J."/>
            <person name="Ruiz-Trillo I."/>
            <person name="Lander E."/>
            <person name="Nusbaum C."/>
        </authorList>
    </citation>
    <scope>NUCLEOTIDE SEQUENCE [LARGE SCALE GENOMIC DNA]</scope>
    <source>
        <strain evidence="4">ATCC 38327</strain>
    </source>
</reference>
<dbReference type="SUPFAM" id="SSF47576">
    <property type="entry name" value="Calponin-homology domain, CH-domain"/>
    <property type="match status" value="1"/>
</dbReference>
<keyword evidence="4" id="KW-1185">Reference proteome</keyword>
<accession>A0A0L0T9K3</accession>
<reference evidence="3 4" key="1">
    <citation type="submission" date="2009-11" db="EMBL/GenBank/DDBJ databases">
        <title>Annotation of Allomyces macrogynus ATCC 38327.</title>
        <authorList>
            <consortium name="The Broad Institute Genome Sequencing Platform"/>
            <person name="Russ C."/>
            <person name="Cuomo C."/>
            <person name="Burger G."/>
            <person name="Gray M.W."/>
            <person name="Holland P.W.H."/>
            <person name="King N."/>
            <person name="Lang F.B.F."/>
            <person name="Roger A.J."/>
            <person name="Ruiz-Trillo I."/>
            <person name="Young S.K."/>
            <person name="Zeng Q."/>
            <person name="Gargeya S."/>
            <person name="Fitzgerald M."/>
            <person name="Haas B."/>
            <person name="Abouelleil A."/>
            <person name="Alvarado L."/>
            <person name="Arachchi H.M."/>
            <person name="Berlin A."/>
            <person name="Chapman S.B."/>
            <person name="Gearin G."/>
            <person name="Goldberg J."/>
            <person name="Griggs A."/>
            <person name="Gujja S."/>
            <person name="Hansen M."/>
            <person name="Heiman D."/>
            <person name="Howarth C."/>
            <person name="Larimer J."/>
            <person name="Lui A."/>
            <person name="MacDonald P.J.P."/>
            <person name="McCowen C."/>
            <person name="Montmayeur A."/>
            <person name="Murphy C."/>
            <person name="Neiman D."/>
            <person name="Pearson M."/>
            <person name="Priest M."/>
            <person name="Roberts A."/>
            <person name="Saif S."/>
            <person name="Shea T."/>
            <person name="Sisk P."/>
            <person name="Stolte C."/>
            <person name="Sykes S."/>
            <person name="Wortman J."/>
            <person name="Nusbaum C."/>
            <person name="Birren B."/>
        </authorList>
    </citation>
    <scope>NUCLEOTIDE SEQUENCE [LARGE SCALE GENOMIC DNA]</scope>
    <source>
        <strain evidence="3 4">ATCC 38327</strain>
    </source>
</reference>
<organism evidence="3 4">
    <name type="scientific">Allomyces macrogynus (strain ATCC 38327)</name>
    <name type="common">Allomyces javanicus var. macrogynus</name>
    <dbReference type="NCBI Taxonomy" id="578462"/>
    <lineage>
        <taxon>Eukaryota</taxon>
        <taxon>Fungi</taxon>
        <taxon>Fungi incertae sedis</taxon>
        <taxon>Blastocladiomycota</taxon>
        <taxon>Blastocladiomycetes</taxon>
        <taxon>Blastocladiales</taxon>
        <taxon>Blastocladiaceae</taxon>
        <taxon>Allomyces</taxon>
    </lineage>
</organism>
<feature type="region of interest" description="Disordered" evidence="1">
    <location>
        <begin position="269"/>
        <end position="288"/>
    </location>
</feature>
<dbReference type="STRING" id="578462.A0A0L0T9K3"/>
<dbReference type="InterPro" id="IPR003096">
    <property type="entry name" value="SM22_calponin"/>
</dbReference>
<dbReference type="OrthoDB" id="21595at2759"/>
<dbReference type="Pfam" id="PF00307">
    <property type="entry name" value="CH"/>
    <property type="match status" value="1"/>
</dbReference>
<evidence type="ECO:0000313" key="4">
    <source>
        <dbReference type="Proteomes" id="UP000054350"/>
    </source>
</evidence>